<keyword evidence="3" id="KW-1185">Reference proteome</keyword>
<dbReference type="EMBL" id="CAJGYO010000007">
    <property type="protein sequence ID" value="CAD6245974.1"/>
    <property type="molecule type" value="Genomic_DNA"/>
</dbReference>
<protein>
    <submittedName>
        <fullName evidence="2">Uncharacterized protein</fullName>
    </submittedName>
</protein>
<dbReference type="Proteomes" id="UP000604825">
    <property type="component" value="Unassembled WGS sequence"/>
</dbReference>
<comment type="caution">
    <text evidence="2">The sequence shown here is derived from an EMBL/GenBank/DDBJ whole genome shotgun (WGS) entry which is preliminary data.</text>
</comment>
<dbReference type="AlphaFoldDB" id="A0A811PF01"/>
<proteinExistence type="predicted"/>
<evidence type="ECO:0000313" key="2">
    <source>
        <dbReference type="EMBL" id="CAD6245974.1"/>
    </source>
</evidence>
<accession>A0A811PF01</accession>
<gene>
    <name evidence="2" type="ORF">NCGR_LOCUS30252</name>
</gene>
<sequence length="86" mass="8872">MVLVKKDVLSLGHFQASLLDSIHHILGQDTGLAFQLVSATKADHHEVARRLGAGGGAHVRARHPGGAGGTTEGMTQDADGIPDAVQ</sequence>
<reference evidence="2" key="1">
    <citation type="submission" date="2020-10" db="EMBL/GenBank/DDBJ databases">
        <authorList>
            <person name="Han B."/>
            <person name="Lu T."/>
            <person name="Zhao Q."/>
            <person name="Huang X."/>
            <person name="Zhao Y."/>
        </authorList>
    </citation>
    <scope>NUCLEOTIDE SEQUENCE</scope>
</reference>
<name>A0A811PF01_9POAL</name>
<dbReference type="Gene3D" id="2.60.60.20">
    <property type="entry name" value="PLAT/LH2 domain"/>
    <property type="match status" value="1"/>
</dbReference>
<feature type="region of interest" description="Disordered" evidence="1">
    <location>
        <begin position="52"/>
        <end position="86"/>
    </location>
</feature>
<evidence type="ECO:0000256" key="1">
    <source>
        <dbReference type="SAM" id="MobiDB-lite"/>
    </source>
</evidence>
<organism evidence="2 3">
    <name type="scientific">Miscanthus lutarioriparius</name>
    <dbReference type="NCBI Taxonomy" id="422564"/>
    <lineage>
        <taxon>Eukaryota</taxon>
        <taxon>Viridiplantae</taxon>
        <taxon>Streptophyta</taxon>
        <taxon>Embryophyta</taxon>
        <taxon>Tracheophyta</taxon>
        <taxon>Spermatophyta</taxon>
        <taxon>Magnoliopsida</taxon>
        <taxon>Liliopsida</taxon>
        <taxon>Poales</taxon>
        <taxon>Poaceae</taxon>
        <taxon>PACMAD clade</taxon>
        <taxon>Panicoideae</taxon>
        <taxon>Andropogonodae</taxon>
        <taxon>Andropogoneae</taxon>
        <taxon>Saccharinae</taxon>
        <taxon>Miscanthus</taxon>
    </lineage>
</organism>
<evidence type="ECO:0000313" key="3">
    <source>
        <dbReference type="Proteomes" id="UP000604825"/>
    </source>
</evidence>